<proteinExistence type="predicted"/>
<gene>
    <name evidence="2" type="ORF">ABUE30_00200</name>
</gene>
<dbReference type="SUPFAM" id="SSF55729">
    <property type="entry name" value="Acyl-CoA N-acyltransferases (Nat)"/>
    <property type="match status" value="1"/>
</dbReference>
<dbReference type="PANTHER" id="PTHR43233:SF1">
    <property type="entry name" value="FAMILY N-ACETYLTRANSFERASE, PUTATIVE (AFU_ORTHOLOGUE AFUA_6G03350)-RELATED"/>
    <property type="match status" value="1"/>
</dbReference>
<evidence type="ECO:0000313" key="2">
    <source>
        <dbReference type="EMBL" id="MFM2483513.1"/>
    </source>
</evidence>
<name>A0ABW9G385_9GAMM</name>
<dbReference type="Gene3D" id="3.40.630.30">
    <property type="match status" value="1"/>
</dbReference>
<dbReference type="RefSeq" id="WP_408621624.1">
    <property type="nucleotide sequence ID" value="NZ_JBEQCT010000001.1"/>
</dbReference>
<reference evidence="2 3" key="1">
    <citation type="journal article" date="2013" name="Int. J. Syst. Evol. Microbiol.">
        <title>Celerinatantimonas yamalensis sp. nov., a cold-adapted diazotrophic bacterium from a cold permafrost brine.</title>
        <authorList>
            <person name="Shcherbakova V."/>
            <person name="Chuvilskaya N."/>
            <person name="Rivkina E."/>
            <person name="Demidov N."/>
            <person name="Uchaeva V."/>
            <person name="Suetin S."/>
            <person name="Suzina N."/>
            <person name="Gilichinsky D."/>
        </authorList>
    </citation>
    <scope>NUCLEOTIDE SEQUENCE [LARGE SCALE GENOMIC DNA]</scope>
    <source>
        <strain evidence="2 3">C7</strain>
    </source>
</reference>
<dbReference type="CDD" id="cd04301">
    <property type="entry name" value="NAT_SF"/>
    <property type="match status" value="1"/>
</dbReference>
<dbReference type="EMBL" id="JBEQCT010000001">
    <property type="protein sequence ID" value="MFM2483513.1"/>
    <property type="molecule type" value="Genomic_DNA"/>
</dbReference>
<organism evidence="2 3">
    <name type="scientific">Celerinatantimonas yamalensis</name>
    <dbReference type="NCBI Taxonomy" id="559956"/>
    <lineage>
        <taxon>Bacteria</taxon>
        <taxon>Pseudomonadati</taxon>
        <taxon>Pseudomonadota</taxon>
        <taxon>Gammaproteobacteria</taxon>
        <taxon>Celerinatantimonadaceae</taxon>
        <taxon>Celerinatantimonas</taxon>
    </lineage>
</organism>
<dbReference type="Pfam" id="PF00583">
    <property type="entry name" value="Acetyltransf_1"/>
    <property type="match status" value="1"/>
</dbReference>
<comment type="caution">
    <text evidence="2">The sequence shown here is derived from an EMBL/GenBank/DDBJ whole genome shotgun (WGS) entry which is preliminary data.</text>
</comment>
<dbReference type="PANTHER" id="PTHR43233">
    <property type="entry name" value="FAMILY N-ACETYLTRANSFERASE, PUTATIVE (AFU_ORTHOLOGUE AFUA_6G03350)-RELATED"/>
    <property type="match status" value="1"/>
</dbReference>
<sequence>MKGYKISTNIDELDFEVIYRFISESYWAADIPRNTLKKAISNSLCFGIFDGSEAQVGFARLVTDRATFAYLADVFVIEAHRGQGLSKWLVEKIVAHPELQGLRRMVLATRDAHGLYAQYGFQPIENPEILMQIWQPNVYREQKA</sequence>
<dbReference type="InterPro" id="IPR016181">
    <property type="entry name" value="Acyl_CoA_acyltransferase"/>
</dbReference>
<dbReference type="InterPro" id="IPR000182">
    <property type="entry name" value="GNAT_dom"/>
</dbReference>
<evidence type="ECO:0000259" key="1">
    <source>
        <dbReference type="PROSITE" id="PS51186"/>
    </source>
</evidence>
<protein>
    <submittedName>
        <fullName evidence="2">GNAT family N-acetyltransferase</fullName>
    </submittedName>
</protein>
<accession>A0ABW9G385</accession>
<keyword evidence="3" id="KW-1185">Reference proteome</keyword>
<dbReference type="Proteomes" id="UP001629953">
    <property type="component" value="Unassembled WGS sequence"/>
</dbReference>
<feature type="domain" description="N-acetyltransferase" evidence="1">
    <location>
        <begin position="5"/>
        <end position="136"/>
    </location>
</feature>
<evidence type="ECO:0000313" key="3">
    <source>
        <dbReference type="Proteomes" id="UP001629953"/>
    </source>
</evidence>
<dbReference type="PROSITE" id="PS51186">
    <property type="entry name" value="GNAT"/>
    <property type="match status" value="1"/>
</dbReference>
<dbReference type="InterPro" id="IPR053144">
    <property type="entry name" value="Acetyltransferase_Butenolide"/>
</dbReference>